<dbReference type="SFLD" id="SFLDS00019">
    <property type="entry name" value="Glutathione_Transferase_(cytos"/>
    <property type="match status" value="1"/>
</dbReference>
<dbReference type="InterPro" id="IPR036249">
    <property type="entry name" value="Thioredoxin-like_sf"/>
</dbReference>
<dbReference type="GO" id="GO:0004364">
    <property type="term" value="F:glutathione transferase activity"/>
    <property type="evidence" value="ECO:0000318"/>
    <property type="project" value="GO_Central"/>
</dbReference>
<sequence>MGIKLYGVGQSIYTRKVLACLYEKEVEFEFVDVDVFKSKEHKNEFFLARNPFGQVPVMEIDGDITLFESRAMTQFLAHNFMDQGTQFIFPHDKKKMAEMAPWIEVESTKFSPIAAKLGFECLFKSMYGLGSEIDEAVVSQLEEELCKLLDVYEVRLSKCKYLSGDDFGLADLHHMPEFENIMKIGSKKIVEARPNVSKWVATILARPSWAKVLAMQN</sequence>
<feature type="domain" description="GST C-terminal" evidence="6">
    <location>
        <begin position="92"/>
        <end position="217"/>
    </location>
</feature>
<dbReference type="GO" id="GO:0009635">
    <property type="term" value="P:response to herbicide"/>
    <property type="evidence" value="ECO:0007669"/>
    <property type="project" value="UniProtKB-ARBA"/>
</dbReference>
<evidence type="ECO:0000256" key="1">
    <source>
        <dbReference type="ARBA" id="ARBA00010128"/>
    </source>
</evidence>
<dbReference type="Pfam" id="PF02798">
    <property type="entry name" value="GST_N"/>
    <property type="match status" value="1"/>
</dbReference>
<evidence type="ECO:0000256" key="3">
    <source>
        <dbReference type="ARBA" id="ARBA00022679"/>
    </source>
</evidence>
<organism evidence="7 8">
    <name type="scientific">Zostera marina</name>
    <name type="common">Eelgrass</name>
    <dbReference type="NCBI Taxonomy" id="29655"/>
    <lineage>
        <taxon>Eukaryota</taxon>
        <taxon>Viridiplantae</taxon>
        <taxon>Streptophyta</taxon>
        <taxon>Embryophyta</taxon>
        <taxon>Tracheophyta</taxon>
        <taxon>Spermatophyta</taxon>
        <taxon>Magnoliopsida</taxon>
        <taxon>Liliopsida</taxon>
        <taxon>Zosteraceae</taxon>
        <taxon>Zostera</taxon>
    </lineage>
</organism>
<dbReference type="InterPro" id="IPR010987">
    <property type="entry name" value="Glutathione-S-Trfase_C-like"/>
</dbReference>
<dbReference type="EC" id="2.5.1.18" evidence="2"/>
<evidence type="ECO:0000313" key="8">
    <source>
        <dbReference type="Proteomes" id="UP000036987"/>
    </source>
</evidence>
<dbReference type="EMBL" id="LFYR01001460">
    <property type="protein sequence ID" value="KMZ61577.1"/>
    <property type="molecule type" value="Genomic_DNA"/>
</dbReference>
<dbReference type="SFLD" id="SFLDG00358">
    <property type="entry name" value="Main_(cytGST)"/>
    <property type="match status" value="1"/>
</dbReference>
<comment type="similarity">
    <text evidence="1">Belongs to the GST superfamily. Phi family.</text>
</comment>
<evidence type="ECO:0000256" key="2">
    <source>
        <dbReference type="ARBA" id="ARBA00012452"/>
    </source>
</evidence>
<dbReference type="GO" id="GO:0005737">
    <property type="term" value="C:cytoplasm"/>
    <property type="evidence" value="ECO:0000318"/>
    <property type="project" value="GO_Central"/>
</dbReference>
<dbReference type="InterPro" id="IPR036282">
    <property type="entry name" value="Glutathione-S-Trfase_C_sf"/>
</dbReference>
<dbReference type="InterPro" id="IPR004046">
    <property type="entry name" value="GST_C"/>
</dbReference>
<dbReference type="Proteomes" id="UP000036987">
    <property type="component" value="Unassembled WGS sequence"/>
</dbReference>
<dbReference type="PROSITE" id="PS50405">
    <property type="entry name" value="GST_CTER"/>
    <property type="match status" value="1"/>
</dbReference>
<name>A0A0K9P019_ZOSMR</name>
<dbReference type="FunFam" id="1.20.1050.10:FF:000004">
    <property type="entry name" value="Glutathione S-transferase F2"/>
    <property type="match status" value="1"/>
</dbReference>
<dbReference type="InterPro" id="IPR040079">
    <property type="entry name" value="Glutathione_S-Trfase"/>
</dbReference>
<dbReference type="OMA" id="AAYHNTV"/>
<dbReference type="STRING" id="29655.A0A0K9P019"/>
<dbReference type="PANTHER" id="PTHR43900:SF47">
    <property type="entry name" value="GLUTATHIONE S-TRANSFERASE F6-RELATED"/>
    <property type="match status" value="1"/>
</dbReference>
<dbReference type="PANTHER" id="PTHR43900">
    <property type="entry name" value="GLUTATHIONE S-TRANSFERASE RHO"/>
    <property type="match status" value="1"/>
</dbReference>
<evidence type="ECO:0000313" key="7">
    <source>
        <dbReference type="EMBL" id="KMZ61577.1"/>
    </source>
</evidence>
<gene>
    <name evidence="7" type="ORF">ZOSMA_513G00040</name>
</gene>
<accession>A0A0K9P019</accession>
<evidence type="ECO:0000259" key="5">
    <source>
        <dbReference type="PROSITE" id="PS50404"/>
    </source>
</evidence>
<dbReference type="Pfam" id="PF00043">
    <property type="entry name" value="GST_C"/>
    <property type="match status" value="1"/>
</dbReference>
<dbReference type="InterPro" id="IPR004045">
    <property type="entry name" value="Glutathione_S-Trfase_N"/>
</dbReference>
<feature type="domain" description="GST N-terminal" evidence="5">
    <location>
        <begin position="1"/>
        <end position="84"/>
    </location>
</feature>
<dbReference type="SUPFAM" id="SSF47616">
    <property type="entry name" value="GST C-terminal domain-like"/>
    <property type="match status" value="1"/>
</dbReference>
<dbReference type="OrthoDB" id="422574at2759"/>
<dbReference type="Gene3D" id="3.40.30.10">
    <property type="entry name" value="Glutaredoxin"/>
    <property type="match status" value="1"/>
</dbReference>
<keyword evidence="8" id="KW-1185">Reference proteome</keyword>
<dbReference type="SFLD" id="SFLDG01154">
    <property type="entry name" value="Main.5:_Phi-like"/>
    <property type="match status" value="1"/>
</dbReference>
<dbReference type="AlphaFoldDB" id="A0A0K9P019"/>
<dbReference type="SUPFAM" id="SSF52833">
    <property type="entry name" value="Thioredoxin-like"/>
    <property type="match status" value="1"/>
</dbReference>
<comment type="catalytic activity">
    <reaction evidence="4">
        <text>RX + glutathione = an S-substituted glutathione + a halide anion + H(+)</text>
        <dbReference type="Rhea" id="RHEA:16437"/>
        <dbReference type="ChEBI" id="CHEBI:15378"/>
        <dbReference type="ChEBI" id="CHEBI:16042"/>
        <dbReference type="ChEBI" id="CHEBI:17792"/>
        <dbReference type="ChEBI" id="CHEBI:57925"/>
        <dbReference type="ChEBI" id="CHEBI:90779"/>
        <dbReference type="EC" id="2.5.1.18"/>
    </reaction>
</comment>
<comment type="caution">
    <text evidence="7">The sequence shown here is derived from an EMBL/GenBank/DDBJ whole genome shotgun (WGS) entry which is preliminary data.</text>
</comment>
<evidence type="ECO:0000256" key="4">
    <source>
        <dbReference type="ARBA" id="ARBA00047960"/>
    </source>
</evidence>
<dbReference type="CDD" id="cd03187">
    <property type="entry name" value="GST_C_Phi"/>
    <property type="match status" value="1"/>
</dbReference>
<dbReference type="GO" id="GO:0043295">
    <property type="term" value="F:glutathione binding"/>
    <property type="evidence" value="ECO:0000318"/>
    <property type="project" value="GO_Central"/>
</dbReference>
<reference evidence="8" key="1">
    <citation type="journal article" date="2016" name="Nature">
        <title>The genome of the seagrass Zostera marina reveals angiosperm adaptation to the sea.</title>
        <authorList>
            <person name="Olsen J.L."/>
            <person name="Rouze P."/>
            <person name="Verhelst B."/>
            <person name="Lin Y.-C."/>
            <person name="Bayer T."/>
            <person name="Collen J."/>
            <person name="Dattolo E."/>
            <person name="De Paoli E."/>
            <person name="Dittami S."/>
            <person name="Maumus F."/>
            <person name="Michel G."/>
            <person name="Kersting A."/>
            <person name="Lauritano C."/>
            <person name="Lohaus R."/>
            <person name="Toepel M."/>
            <person name="Tonon T."/>
            <person name="Vanneste K."/>
            <person name="Amirebrahimi M."/>
            <person name="Brakel J."/>
            <person name="Bostroem C."/>
            <person name="Chovatia M."/>
            <person name="Grimwood J."/>
            <person name="Jenkins J.W."/>
            <person name="Jueterbock A."/>
            <person name="Mraz A."/>
            <person name="Stam W.T."/>
            <person name="Tice H."/>
            <person name="Bornberg-Bauer E."/>
            <person name="Green P.J."/>
            <person name="Pearson G.A."/>
            <person name="Procaccini G."/>
            <person name="Duarte C.M."/>
            <person name="Schmutz J."/>
            <person name="Reusch T.B.H."/>
            <person name="Van de Peer Y."/>
        </authorList>
    </citation>
    <scope>NUCLEOTIDE SEQUENCE [LARGE SCALE GENOMIC DNA]</scope>
    <source>
        <strain evidence="8">cv. Finnish</strain>
    </source>
</reference>
<dbReference type="Gene3D" id="1.20.1050.10">
    <property type="match status" value="1"/>
</dbReference>
<protein>
    <recommendedName>
        <fullName evidence="2">glutathione transferase</fullName>
        <ecNumber evidence="2">2.5.1.18</ecNumber>
    </recommendedName>
</protein>
<keyword evidence="3 7" id="KW-0808">Transferase</keyword>
<dbReference type="FunFam" id="3.40.30.10:FF:000016">
    <property type="entry name" value="Glutathione S-transferase F2"/>
    <property type="match status" value="1"/>
</dbReference>
<evidence type="ECO:0000259" key="6">
    <source>
        <dbReference type="PROSITE" id="PS50405"/>
    </source>
</evidence>
<proteinExistence type="inferred from homology"/>
<dbReference type="GO" id="GO:0006749">
    <property type="term" value="P:glutathione metabolic process"/>
    <property type="evidence" value="ECO:0000318"/>
    <property type="project" value="GO_Central"/>
</dbReference>
<dbReference type="PROSITE" id="PS50404">
    <property type="entry name" value="GST_NTER"/>
    <property type="match status" value="1"/>
</dbReference>
<dbReference type="InterPro" id="IPR034347">
    <property type="entry name" value="GST_Phi_C"/>
</dbReference>